<feature type="region of interest" description="Disordered" evidence="1">
    <location>
        <begin position="38"/>
        <end position="62"/>
    </location>
</feature>
<keyword evidence="3" id="KW-1185">Reference proteome</keyword>
<organism evidence="2 3">
    <name type="scientific">Trapa natans</name>
    <name type="common">Water chestnut</name>
    <dbReference type="NCBI Taxonomy" id="22666"/>
    <lineage>
        <taxon>Eukaryota</taxon>
        <taxon>Viridiplantae</taxon>
        <taxon>Streptophyta</taxon>
        <taxon>Embryophyta</taxon>
        <taxon>Tracheophyta</taxon>
        <taxon>Spermatophyta</taxon>
        <taxon>Magnoliopsida</taxon>
        <taxon>eudicotyledons</taxon>
        <taxon>Gunneridae</taxon>
        <taxon>Pentapetalae</taxon>
        <taxon>rosids</taxon>
        <taxon>malvids</taxon>
        <taxon>Myrtales</taxon>
        <taxon>Lythraceae</taxon>
        <taxon>Trapa</taxon>
    </lineage>
</organism>
<accession>A0AAN7QWN2</accession>
<evidence type="ECO:0000313" key="2">
    <source>
        <dbReference type="EMBL" id="KAK4782704.1"/>
    </source>
</evidence>
<name>A0AAN7QWN2_TRANT</name>
<sequence length="81" mass="8825">MFDEKPQRGRIAPNLLTFLRWPALDDKRLGFSAFRCCPSQDPPAAAEPEPEPESPVASVSRGNSSFTLAAASFSSSAEQKR</sequence>
<dbReference type="Proteomes" id="UP001346149">
    <property type="component" value="Unassembled WGS sequence"/>
</dbReference>
<dbReference type="EMBL" id="JAXQNO010000015">
    <property type="protein sequence ID" value="KAK4782704.1"/>
    <property type="molecule type" value="Genomic_DNA"/>
</dbReference>
<dbReference type="AlphaFoldDB" id="A0AAN7QWN2"/>
<protein>
    <submittedName>
        <fullName evidence="2">Uncharacterized protein</fullName>
    </submittedName>
</protein>
<evidence type="ECO:0000313" key="3">
    <source>
        <dbReference type="Proteomes" id="UP001346149"/>
    </source>
</evidence>
<gene>
    <name evidence="2" type="ORF">SAY86_007078</name>
</gene>
<proteinExistence type="predicted"/>
<comment type="caution">
    <text evidence="2">The sequence shown here is derived from an EMBL/GenBank/DDBJ whole genome shotgun (WGS) entry which is preliminary data.</text>
</comment>
<evidence type="ECO:0000256" key="1">
    <source>
        <dbReference type="SAM" id="MobiDB-lite"/>
    </source>
</evidence>
<reference evidence="2 3" key="1">
    <citation type="journal article" date="2023" name="Hortic Res">
        <title>Pangenome of water caltrop reveals structural variations and asymmetric subgenome divergence after allopolyploidization.</title>
        <authorList>
            <person name="Zhang X."/>
            <person name="Chen Y."/>
            <person name="Wang L."/>
            <person name="Yuan Y."/>
            <person name="Fang M."/>
            <person name="Shi L."/>
            <person name="Lu R."/>
            <person name="Comes H.P."/>
            <person name="Ma Y."/>
            <person name="Chen Y."/>
            <person name="Huang G."/>
            <person name="Zhou Y."/>
            <person name="Zheng Z."/>
            <person name="Qiu Y."/>
        </authorList>
    </citation>
    <scope>NUCLEOTIDE SEQUENCE [LARGE SCALE GENOMIC DNA]</scope>
    <source>
        <strain evidence="2">F231</strain>
    </source>
</reference>